<accession>A0A3M7PZ53</accession>
<dbReference type="AlphaFoldDB" id="A0A3M7PZ53"/>
<organism evidence="1 2">
    <name type="scientific">Brachionus plicatilis</name>
    <name type="common">Marine rotifer</name>
    <name type="synonym">Brachionus muelleri</name>
    <dbReference type="NCBI Taxonomy" id="10195"/>
    <lineage>
        <taxon>Eukaryota</taxon>
        <taxon>Metazoa</taxon>
        <taxon>Spiralia</taxon>
        <taxon>Gnathifera</taxon>
        <taxon>Rotifera</taxon>
        <taxon>Eurotatoria</taxon>
        <taxon>Monogononta</taxon>
        <taxon>Pseudotrocha</taxon>
        <taxon>Ploima</taxon>
        <taxon>Brachionidae</taxon>
        <taxon>Brachionus</taxon>
    </lineage>
</organism>
<evidence type="ECO:0000313" key="1">
    <source>
        <dbReference type="EMBL" id="RNA04055.1"/>
    </source>
</evidence>
<evidence type="ECO:0000313" key="2">
    <source>
        <dbReference type="Proteomes" id="UP000276133"/>
    </source>
</evidence>
<keyword evidence="2" id="KW-1185">Reference proteome</keyword>
<gene>
    <name evidence="1" type="ORF">BpHYR1_034042</name>
</gene>
<proteinExistence type="predicted"/>
<reference evidence="1 2" key="1">
    <citation type="journal article" date="2018" name="Sci. Rep.">
        <title>Genomic signatures of local adaptation to the degree of environmental predictability in rotifers.</title>
        <authorList>
            <person name="Franch-Gras L."/>
            <person name="Hahn C."/>
            <person name="Garcia-Roger E.M."/>
            <person name="Carmona M.J."/>
            <person name="Serra M."/>
            <person name="Gomez A."/>
        </authorList>
    </citation>
    <scope>NUCLEOTIDE SEQUENCE [LARGE SCALE GENOMIC DNA]</scope>
    <source>
        <strain evidence="1">HYR1</strain>
    </source>
</reference>
<comment type="caution">
    <text evidence="1">The sequence shown here is derived from an EMBL/GenBank/DDBJ whole genome shotgun (WGS) entry which is preliminary data.</text>
</comment>
<dbReference type="EMBL" id="REGN01008250">
    <property type="protein sequence ID" value="RNA04055.1"/>
    <property type="molecule type" value="Genomic_DNA"/>
</dbReference>
<sequence length="94" mass="10614">MGRVFNGVSNNSIFDGRIYTILAVWNPAVLIDQSINSTLFNGLLVTIEGIPRHTHKLAGFGYVTELLSQIQQTGFVFYDGIVTLKHREFPLLRY</sequence>
<protein>
    <submittedName>
        <fullName evidence="1">Uncharacterized protein</fullName>
    </submittedName>
</protein>
<name>A0A3M7PZ53_BRAPC</name>
<dbReference type="Proteomes" id="UP000276133">
    <property type="component" value="Unassembled WGS sequence"/>
</dbReference>